<dbReference type="Gene3D" id="1.20.1250.20">
    <property type="entry name" value="MFS general substrate transporter like domains"/>
    <property type="match status" value="1"/>
</dbReference>
<feature type="transmembrane region" description="Helical" evidence="6">
    <location>
        <begin position="454"/>
        <end position="481"/>
    </location>
</feature>
<keyword evidence="3 6" id="KW-1133">Transmembrane helix</keyword>
<dbReference type="AlphaFoldDB" id="A0A1Y2FPY3"/>
<keyword evidence="8" id="KW-1185">Reference proteome</keyword>
<feature type="transmembrane region" description="Helical" evidence="6">
    <location>
        <begin position="310"/>
        <end position="328"/>
    </location>
</feature>
<dbReference type="Proteomes" id="UP000193467">
    <property type="component" value="Unassembled WGS sequence"/>
</dbReference>
<dbReference type="EMBL" id="MCGR01000015">
    <property type="protein sequence ID" value="ORY86053.1"/>
    <property type="molecule type" value="Genomic_DNA"/>
</dbReference>
<dbReference type="GO" id="GO:0016020">
    <property type="term" value="C:membrane"/>
    <property type="evidence" value="ECO:0007669"/>
    <property type="project" value="UniProtKB-SubCell"/>
</dbReference>
<comment type="caution">
    <text evidence="7">The sequence shown here is derived from an EMBL/GenBank/DDBJ whole genome shotgun (WGS) entry which is preliminary data.</text>
</comment>
<feature type="transmembrane region" description="Helical" evidence="6">
    <location>
        <begin position="83"/>
        <end position="105"/>
    </location>
</feature>
<feature type="compositionally biased region" description="Pro residues" evidence="5">
    <location>
        <begin position="344"/>
        <end position="359"/>
    </location>
</feature>
<keyword evidence="2 6" id="KW-0812">Transmembrane</keyword>
<evidence type="ECO:0008006" key="9">
    <source>
        <dbReference type="Google" id="ProtNLM"/>
    </source>
</evidence>
<reference evidence="7 8" key="1">
    <citation type="submission" date="2016-07" db="EMBL/GenBank/DDBJ databases">
        <title>Pervasive Adenine N6-methylation of Active Genes in Fungi.</title>
        <authorList>
            <consortium name="DOE Joint Genome Institute"/>
            <person name="Mondo S.J."/>
            <person name="Dannebaum R.O."/>
            <person name="Kuo R.C."/>
            <person name="Labutti K."/>
            <person name="Haridas S."/>
            <person name="Kuo A."/>
            <person name="Salamov A."/>
            <person name="Ahrendt S.R."/>
            <person name="Lipzen A."/>
            <person name="Sullivan W."/>
            <person name="Andreopoulos W.B."/>
            <person name="Clum A."/>
            <person name="Lindquist E."/>
            <person name="Daum C."/>
            <person name="Ramamoorthy G.K."/>
            <person name="Gryganskyi A."/>
            <person name="Culley D."/>
            <person name="Magnuson J.K."/>
            <person name="James T.Y."/>
            <person name="O'Malley M.A."/>
            <person name="Stajich J.E."/>
            <person name="Spatafora J.W."/>
            <person name="Visel A."/>
            <person name="Grigoriev I.V."/>
        </authorList>
    </citation>
    <scope>NUCLEOTIDE SEQUENCE [LARGE SCALE GENOMIC DNA]</scope>
    <source>
        <strain evidence="7 8">62-1032</strain>
    </source>
</reference>
<feature type="transmembrane region" description="Helical" evidence="6">
    <location>
        <begin position="177"/>
        <end position="200"/>
    </location>
</feature>
<evidence type="ECO:0000256" key="2">
    <source>
        <dbReference type="ARBA" id="ARBA00022692"/>
    </source>
</evidence>
<sequence length="519" mass="54957">MAASESTPLLANKATEPPAAIARSSGLFPPFRRLLLVSLLLSVAFVSTATPLLYQMKVMSERVCEEWEACSARQASKLAAQNISLMVTLTTLSGILNLFSTGWLMRRYGPRFAMVMQTLVPCLRNVAQTCAVLDGGILGIRLLQWTQLMTIFGGGAGYMLTANTFVNALVTPEERTASFGILQGVFMFGSMVGFSIGGLVGDRFGDAAPFEVTLSLLIISTILSSAFLPYIAPEPVDEKGGTGIGSMLKPLLVLGPRRTEKEEGGDGKRYWGVPLLTFGTAMGVFASAYVPMMLQMVATNEFGFGVKKNGYMMSLTSASRGAFLTLLFPRIIALGRRLYTNPKASPPPTPSEPSGPLPTTPADFEPLSALPEAPAEEPTPPPKPTDADHGSHFDLAFLRSSLVVDALLTAGASFISEGWHIYAAALILPLASGTAPAAKGVLLELVPAAQQSEALAGIALVETIAMTLTVSVFGLVFAYLSEIGQPFLVFDLNAAVALLAAIILAFVRFPRVIKGAGDV</sequence>
<dbReference type="GO" id="GO:0022857">
    <property type="term" value="F:transmembrane transporter activity"/>
    <property type="evidence" value="ECO:0007669"/>
    <property type="project" value="InterPro"/>
</dbReference>
<dbReference type="InterPro" id="IPR036259">
    <property type="entry name" value="MFS_trans_sf"/>
</dbReference>
<name>A0A1Y2FPY3_9BASI</name>
<feature type="transmembrane region" description="Helical" evidence="6">
    <location>
        <begin position="212"/>
        <end position="232"/>
    </location>
</feature>
<evidence type="ECO:0000313" key="8">
    <source>
        <dbReference type="Proteomes" id="UP000193467"/>
    </source>
</evidence>
<gene>
    <name evidence="7" type="ORF">BCR35DRAFT_302705</name>
</gene>
<dbReference type="OrthoDB" id="5204190at2759"/>
<proteinExistence type="predicted"/>
<comment type="subcellular location">
    <subcellularLocation>
        <location evidence="1">Membrane</location>
        <topology evidence="1">Multi-pass membrane protein</topology>
    </subcellularLocation>
</comment>
<evidence type="ECO:0000313" key="7">
    <source>
        <dbReference type="EMBL" id="ORY86053.1"/>
    </source>
</evidence>
<feature type="transmembrane region" description="Helical" evidence="6">
    <location>
        <begin position="421"/>
        <end position="442"/>
    </location>
</feature>
<feature type="region of interest" description="Disordered" evidence="5">
    <location>
        <begin position="339"/>
        <end position="388"/>
    </location>
</feature>
<feature type="transmembrane region" description="Helical" evidence="6">
    <location>
        <begin position="487"/>
        <end position="507"/>
    </location>
</feature>
<dbReference type="InParanoid" id="A0A1Y2FPY3"/>
<evidence type="ECO:0000256" key="3">
    <source>
        <dbReference type="ARBA" id="ARBA00022989"/>
    </source>
</evidence>
<evidence type="ECO:0000256" key="1">
    <source>
        <dbReference type="ARBA" id="ARBA00004141"/>
    </source>
</evidence>
<feature type="transmembrane region" description="Helical" evidence="6">
    <location>
        <begin position="34"/>
        <end position="54"/>
    </location>
</feature>
<feature type="transmembrane region" description="Helical" evidence="6">
    <location>
        <begin position="148"/>
        <end position="170"/>
    </location>
</feature>
<organism evidence="7 8">
    <name type="scientific">Leucosporidium creatinivorum</name>
    <dbReference type="NCBI Taxonomy" id="106004"/>
    <lineage>
        <taxon>Eukaryota</taxon>
        <taxon>Fungi</taxon>
        <taxon>Dikarya</taxon>
        <taxon>Basidiomycota</taxon>
        <taxon>Pucciniomycotina</taxon>
        <taxon>Microbotryomycetes</taxon>
        <taxon>Leucosporidiales</taxon>
        <taxon>Leucosporidium</taxon>
    </lineage>
</organism>
<dbReference type="PANTHER" id="PTHR23507">
    <property type="entry name" value="ZGC:174356"/>
    <property type="match status" value="1"/>
</dbReference>
<dbReference type="SUPFAM" id="SSF103473">
    <property type="entry name" value="MFS general substrate transporter"/>
    <property type="match status" value="1"/>
</dbReference>
<evidence type="ECO:0000256" key="4">
    <source>
        <dbReference type="ARBA" id="ARBA00023136"/>
    </source>
</evidence>
<evidence type="ECO:0000256" key="6">
    <source>
        <dbReference type="SAM" id="Phobius"/>
    </source>
</evidence>
<evidence type="ECO:0000256" key="5">
    <source>
        <dbReference type="SAM" id="MobiDB-lite"/>
    </source>
</evidence>
<keyword evidence="4 6" id="KW-0472">Membrane</keyword>
<dbReference type="InterPro" id="IPR011701">
    <property type="entry name" value="MFS"/>
</dbReference>
<dbReference type="PANTHER" id="PTHR23507:SF13">
    <property type="entry name" value="MFS GENERAL SUBSTRATE TRANSPORTER"/>
    <property type="match status" value="1"/>
</dbReference>
<feature type="transmembrane region" description="Helical" evidence="6">
    <location>
        <begin position="270"/>
        <end position="290"/>
    </location>
</feature>
<protein>
    <recommendedName>
        <fullName evidence="9">Major facilitator superfamily domain-containing protein</fullName>
    </recommendedName>
</protein>
<dbReference type="Pfam" id="PF07690">
    <property type="entry name" value="MFS_1"/>
    <property type="match status" value="1"/>
</dbReference>
<accession>A0A1Y2FPY3</accession>